<evidence type="ECO:0000313" key="2">
    <source>
        <dbReference type="EMBL" id="KAK2757757.1"/>
    </source>
</evidence>
<dbReference type="AlphaFoldDB" id="A0AAD9YC47"/>
<comment type="caution">
    <text evidence="2">The sequence shown here is derived from an EMBL/GenBank/DDBJ whole genome shotgun (WGS) entry which is preliminary data.</text>
</comment>
<sequence length="410" mass="46378">MSIQALPPELLYHCFSYLPTSSLPAASHVCRSWSPAREVHWARRRIHLTARTAEKLAVLLGPGTTVPKMVEAICVDEPANPEAIQAFRENVITIMSHFRTPSDLVLDNFGLCDLPESHQQEFLRRARPHRLLIAKWLKTRDLSRAMDIVLNQPEINFLGVGQVLVEEPIDDWTEITRRWKEYKVENTEKEVDAITVRLENLRTLCVYPAQGPPLDGTHWVVRKVWSHIVPALSRSQLPKLETLVAESPNGTREKLHRLIDTTAATLRSLAVSFDDPGNLILPKMPCLINLSINVYNNSALATISSAPATLEQIFLHLSFRFSASSLEREPWEALDAVMADMPCLRRITIISSGSAYLRFVERQLSVCKSKGLVEVKVTRVRGWSRVAFADYDVGDMEDRLRTSTSRDETI</sequence>
<dbReference type="InterPro" id="IPR001810">
    <property type="entry name" value="F-box_dom"/>
</dbReference>
<dbReference type="InterPro" id="IPR036047">
    <property type="entry name" value="F-box-like_dom_sf"/>
</dbReference>
<dbReference type="Gene3D" id="1.20.1280.50">
    <property type="match status" value="1"/>
</dbReference>
<name>A0AAD9YC47_COLKA</name>
<keyword evidence="3" id="KW-1185">Reference proteome</keyword>
<dbReference type="Proteomes" id="UP001281614">
    <property type="component" value="Unassembled WGS sequence"/>
</dbReference>
<dbReference type="PROSITE" id="PS50181">
    <property type="entry name" value="FBOX"/>
    <property type="match status" value="1"/>
</dbReference>
<gene>
    <name evidence="2" type="ORF">CKAH01_17004</name>
</gene>
<evidence type="ECO:0000259" key="1">
    <source>
        <dbReference type="PROSITE" id="PS50181"/>
    </source>
</evidence>
<proteinExistence type="predicted"/>
<reference evidence="2" key="1">
    <citation type="submission" date="2023-02" db="EMBL/GenBank/DDBJ databases">
        <title>Colletotrichum kahawae CIFC_Que2 genome sequencing and assembly.</title>
        <authorList>
            <person name="Baroncelli R."/>
        </authorList>
    </citation>
    <scope>NUCLEOTIDE SEQUENCE</scope>
    <source>
        <strain evidence="2">CIFC_Que2</strain>
    </source>
</reference>
<accession>A0AAD9YC47</accession>
<protein>
    <recommendedName>
        <fullName evidence="1">F-box domain-containing protein</fullName>
    </recommendedName>
</protein>
<dbReference type="CDD" id="cd09917">
    <property type="entry name" value="F-box_SF"/>
    <property type="match status" value="1"/>
</dbReference>
<dbReference type="Pfam" id="PF12937">
    <property type="entry name" value="F-box-like"/>
    <property type="match status" value="1"/>
</dbReference>
<dbReference type="SUPFAM" id="SSF81383">
    <property type="entry name" value="F-box domain"/>
    <property type="match status" value="1"/>
</dbReference>
<dbReference type="EMBL" id="VYYT01000199">
    <property type="protein sequence ID" value="KAK2757757.1"/>
    <property type="molecule type" value="Genomic_DNA"/>
</dbReference>
<organism evidence="2 3">
    <name type="scientific">Colletotrichum kahawae</name>
    <name type="common">Coffee berry disease fungus</name>
    <dbReference type="NCBI Taxonomy" id="34407"/>
    <lineage>
        <taxon>Eukaryota</taxon>
        <taxon>Fungi</taxon>
        <taxon>Dikarya</taxon>
        <taxon>Ascomycota</taxon>
        <taxon>Pezizomycotina</taxon>
        <taxon>Sordariomycetes</taxon>
        <taxon>Hypocreomycetidae</taxon>
        <taxon>Glomerellales</taxon>
        <taxon>Glomerellaceae</taxon>
        <taxon>Colletotrichum</taxon>
        <taxon>Colletotrichum gloeosporioides species complex</taxon>
    </lineage>
</organism>
<feature type="domain" description="F-box" evidence="1">
    <location>
        <begin position="1"/>
        <end position="44"/>
    </location>
</feature>
<evidence type="ECO:0000313" key="3">
    <source>
        <dbReference type="Proteomes" id="UP001281614"/>
    </source>
</evidence>